<keyword evidence="11 14" id="KW-0472">Membrane</keyword>
<evidence type="ECO:0000256" key="6">
    <source>
        <dbReference type="ARBA" id="ARBA00022692"/>
    </source>
</evidence>
<keyword evidence="7" id="KW-0732">Signal</keyword>
<evidence type="ECO:0000256" key="11">
    <source>
        <dbReference type="ARBA" id="ARBA00023136"/>
    </source>
</evidence>
<keyword evidence="21" id="KW-1185">Reference proteome</keyword>
<keyword evidence="6 14" id="KW-0812">Transmembrane</keyword>
<name>A0A068R4A2_9GAMM</name>
<dbReference type="InterPro" id="IPR012910">
    <property type="entry name" value="Plug_dom"/>
</dbReference>
<dbReference type="GO" id="GO:0009279">
    <property type="term" value="C:cell outer membrane"/>
    <property type="evidence" value="ECO:0007669"/>
    <property type="project" value="UniProtKB-SubCell"/>
</dbReference>
<evidence type="ECO:0000256" key="9">
    <source>
        <dbReference type="ARBA" id="ARBA00023065"/>
    </source>
</evidence>
<keyword evidence="8" id="KW-0408">Iron</keyword>
<keyword evidence="13 14" id="KW-0998">Cell outer membrane</keyword>
<dbReference type="InterPro" id="IPR010917">
    <property type="entry name" value="TonB_rcpt_CS"/>
</dbReference>
<feature type="domain" description="TonB-dependent receptor plug" evidence="19">
    <location>
        <begin position="43"/>
        <end position="150"/>
    </location>
</feature>
<accession>A0A068R4A2</accession>
<proteinExistence type="inferred from homology"/>
<dbReference type="InterPro" id="IPR010916">
    <property type="entry name" value="TonB_box_CS"/>
</dbReference>
<dbReference type="Gene3D" id="2.40.170.20">
    <property type="entry name" value="TonB-dependent receptor, beta-barrel domain"/>
    <property type="match status" value="1"/>
</dbReference>
<dbReference type="CDD" id="cd01347">
    <property type="entry name" value="ligand_gated_channel"/>
    <property type="match status" value="1"/>
</dbReference>
<dbReference type="PROSITE" id="PS52016">
    <property type="entry name" value="TONB_DEPENDENT_REC_3"/>
    <property type="match status" value="1"/>
</dbReference>
<dbReference type="PANTHER" id="PTHR30069:SF53">
    <property type="entry name" value="COLICIN I RECEPTOR-RELATED"/>
    <property type="match status" value="1"/>
</dbReference>
<sequence length="650" mass="73097">MAKITNWRYCVGLYFVSVPFIVNAENTDTIVVTASSVSKESAVEAPATISIITKEDIEKKPVQNLIDILREVPGIQFHNEGDNRKGISIRGLDTSYTLILVDGKRINSRNAVFRHNDYDLSWIPTVAIERIEIIRGPMSSLYGADALGGVVNIITKKNGNTWHGTISADTIIQEDRDHGDTYKGGFFVSGPLIQDKLDVKVYGSLSDRKKDKGVQTGTKPQPGFEGFTARDANVDFRWTPDKKQEVNFSYGANRHDRDSDSIGDTRSERQNYSINHLGHWEKATTELRFYGEDIDHYVSEKIKSESKVVDGKVIIPLFDNVDILSIGGEYKYDKLKDSQNLKNGGSANKKQFALFAENEWTIADSLIFTTGLRMDHHEDYGDHYSPRAYLVYNAAESITVKGGWSSAFKAPSLLELSSDWQTYSCRGACSIVGTPDLDPETSQNVELGLYYKGYDGIFEDISGSVTVYQNDVKDMININRISNPDLAPSYSNFVGWTKGRDGKVIPVFKYYNVDKARIRGLETEIKVPFLDRQFDLDLNYTYTDARDKTNGTALSTKPFNNFNTTLNWYPNEDTSLYLSANYQGKSRAVSSKDVPRGGYTMWNLGGSYKLTSNVKLRAGVLNLFDKTVNRADYGYNEEGRRYFIAADYSF</sequence>
<evidence type="ECO:0000256" key="7">
    <source>
        <dbReference type="ARBA" id="ARBA00022729"/>
    </source>
</evidence>
<dbReference type="HOGENOM" id="CLU_008287_18_2_6"/>
<dbReference type="GO" id="GO:0015344">
    <property type="term" value="F:siderophore uptake transmembrane transporter activity"/>
    <property type="evidence" value="ECO:0007669"/>
    <property type="project" value="TreeGrafter"/>
</dbReference>
<dbReference type="Gene3D" id="2.170.130.10">
    <property type="entry name" value="TonB-dependent receptor, plug domain"/>
    <property type="match status" value="1"/>
</dbReference>
<keyword evidence="10 15" id="KW-0798">TonB box</keyword>
<dbReference type="EMBL" id="FO704551">
    <property type="protein sequence ID" value="CDG20955.1"/>
    <property type="molecule type" value="Genomic_DNA"/>
</dbReference>
<evidence type="ECO:0000256" key="13">
    <source>
        <dbReference type="ARBA" id="ARBA00023237"/>
    </source>
</evidence>
<evidence type="ECO:0000259" key="19">
    <source>
        <dbReference type="Pfam" id="PF07715"/>
    </source>
</evidence>
<evidence type="ECO:0000256" key="10">
    <source>
        <dbReference type="ARBA" id="ARBA00023077"/>
    </source>
</evidence>
<feature type="short sequence motif" description="TonB C-terminal box" evidence="16">
    <location>
        <begin position="633"/>
        <end position="650"/>
    </location>
</feature>
<dbReference type="GO" id="GO:0044718">
    <property type="term" value="P:siderophore transmembrane transport"/>
    <property type="evidence" value="ECO:0007669"/>
    <property type="project" value="TreeGrafter"/>
</dbReference>
<dbReference type="KEGG" id="xpo:XPG1_1300"/>
<evidence type="ECO:0000256" key="14">
    <source>
        <dbReference type="PROSITE-ProRule" id="PRU01360"/>
    </source>
</evidence>
<dbReference type="PANTHER" id="PTHR30069">
    <property type="entry name" value="TONB-DEPENDENT OUTER MEMBRANE RECEPTOR"/>
    <property type="match status" value="1"/>
</dbReference>
<evidence type="ECO:0000256" key="2">
    <source>
        <dbReference type="ARBA" id="ARBA00009810"/>
    </source>
</evidence>
<evidence type="ECO:0000256" key="15">
    <source>
        <dbReference type="PROSITE-ProRule" id="PRU10143"/>
    </source>
</evidence>
<comment type="subcellular location">
    <subcellularLocation>
        <location evidence="1 14">Cell outer membrane</location>
        <topology evidence="1 14">Multi-pass membrane protein</topology>
    </subcellularLocation>
</comment>
<dbReference type="InterPro" id="IPR000531">
    <property type="entry name" value="Beta-barrel_TonB"/>
</dbReference>
<dbReference type="PROSITE" id="PS01156">
    <property type="entry name" value="TONB_DEPENDENT_REC_2"/>
    <property type="match status" value="1"/>
</dbReference>
<evidence type="ECO:0000256" key="1">
    <source>
        <dbReference type="ARBA" id="ARBA00004571"/>
    </source>
</evidence>
<dbReference type="Pfam" id="PF07715">
    <property type="entry name" value="Plug"/>
    <property type="match status" value="1"/>
</dbReference>
<dbReference type="RefSeq" id="WP_045958244.1">
    <property type="nucleotide sequence ID" value="NZ_FO704551.1"/>
</dbReference>
<evidence type="ECO:0000256" key="4">
    <source>
        <dbReference type="ARBA" id="ARBA00022452"/>
    </source>
</evidence>
<evidence type="ECO:0000313" key="20">
    <source>
        <dbReference type="EMBL" id="CDG20955.1"/>
    </source>
</evidence>
<dbReference type="InterPro" id="IPR037066">
    <property type="entry name" value="Plug_dom_sf"/>
</dbReference>
<keyword evidence="3 14" id="KW-0813">Transport</keyword>
<comment type="similarity">
    <text evidence="2 14 17">Belongs to the TonB-dependent receptor family.</text>
</comment>
<dbReference type="Pfam" id="PF00593">
    <property type="entry name" value="TonB_dep_Rec_b-barrel"/>
    <property type="match status" value="1"/>
</dbReference>
<dbReference type="AlphaFoldDB" id="A0A068R4A2"/>
<evidence type="ECO:0000256" key="12">
    <source>
        <dbReference type="ARBA" id="ARBA00023170"/>
    </source>
</evidence>
<reference evidence="20 21" key="1">
    <citation type="submission" date="2013-07" db="EMBL/GenBank/DDBJ databases">
        <authorList>
            <person name="Genoscope - CEA"/>
        </authorList>
    </citation>
    <scope>NUCLEOTIDE SEQUENCE [LARGE SCALE GENOMIC DNA]</scope>
    <source>
        <strain evidence="20 21">G6</strain>
    </source>
</reference>
<evidence type="ECO:0000259" key="18">
    <source>
        <dbReference type="Pfam" id="PF00593"/>
    </source>
</evidence>
<evidence type="ECO:0000313" key="21">
    <source>
        <dbReference type="Proteomes" id="UP000032735"/>
    </source>
</evidence>
<evidence type="ECO:0000256" key="17">
    <source>
        <dbReference type="RuleBase" id="RU003357"/>
    </source>
</evidence>
<evidence type="ECO:0000256" key="16">
    <source>
        <dbReference type="PROSITE-ProRule" id="PRU10144"/>
    </source>
</evidence>
<keyword evidence="9" id="KW-0406">Ion transport</keyword>
<keyword evidence="5" id="KW-0410">Iron transport</keyword>
<dbReference type="Proteomes" id="UP000032735">
    <property type="component" value="Chromosome"/>
</dbReference>
<evidence type="ECO:0000256" key="3">
    <source>
        <dbReference type="ARBA" id="ARBA00022448"/>
    </source>
</evidence>
<evidence type="ECO:0000256" key="5">
    <source>
        <dbReference type="ARBA" id="ARBA00022496"/>
    </source>
</evidence>
<dbReference type="NCBIfam" id="NF007478">
    <property type="entry name" value="PRK10064.1"/>
    <property type="match status" value="1"/>
</dbReference>
<dbReference type="FunFam" id="2.170.130.10:FF:000004">
    <property type="entry name" value="Colicin I TonB-dependent receptor"/>
    <property type="match status" value="1"/>
</dbReference>
<dbReference type="SUPFAM" id="SSF56935">
    <property type="entry name" value="Porins"/>
    <property type="match status" value="1"/>
</dbReference>
<protein>
    <submittedName>
        <fullName evidence="20">Colicin I receptor</fullName>
    </submittedName>
</protein>
<organism evidence="20 21">
    <name type="scientific">Xenorhabdus poinarii G6</name>
    <dbReference type="NCBI Taxonomy" id="1354304"/>
    <lineage>
        <taxon>Bacteria</taxon>
        <taxon>Pseudomonadati</taxon>
        <taxon>Pseudomonadota</taxon>
        <taxon>Gammaproteobacteria</taxon>
        <taxon>Enterobacterales</taxon>
        <taxon>Morganellaceae</taxon>
        <taxon>Xenorhabdus</taxon>
    </lineage>
</organism>
<dbReference type="OrthoDB" id="9764669at2"/>
<dbReference type="PROSITE" id="PS00430">
    <property type="entry name" value="TONB_DEPENDENT_REC_1"/>
    <property type="match status" value="1"/>
</dbReference>
<dbReference type="STRING" id="1354304.XPG1_1300"/>
<gene>
    <name evidence="20" type="primary">cirA</name>
    <name evidence="20" type="ORF">XPG1_1300</name>
</gene>
<keyword evidence="4 14" id="KW-1134">Transmembrane beta strand</keyword>
<feature type="domain" description="TonB-dependent receptor-like beta-barrel" evidence="18">
    <location>
        <begin position="214"/>
        <end position="623"/>
    </location>
</feature>
<feature type="short sequence motif" description="TonB box" evidence="15">
    <location>
        <begin position="29"/>
        <end position="35"/>
    </location>
</feature>
<dbReference type="InterPro" id="IPR039426">
    <property type="entry name" value="TonB-dep_rcpt-like"/>
</dbReference>
<evidence type="ECO:0000256" key="8">
    <source>
        <dbReference type="ARBA" id="ARBA00023004"/>
    </source>
</evidence>
<dbReference type="InterPro" id="IPR036942">
    <property type="entry name" value="Beta-barrel_TonB_sf"/>
</dbReference>
<keyword evidence="12 20" id="KW-0675">Receptor</keyword>